<dbReference type="GO" id="GO:0004623">
    <property type="term" value="F:phospholipase A2 activity"/>
    <property type="evidence" value="ECO:0007669"/>
    <property type="project" value="InterPro"/>
</dbReference>
<dbReference type="GO" id="GO:0006644">
    <property type="term" value="P:phospholipid metabolic process"/>
    <property type="evidence" value="ECO:0007669"/>
    <property type="project" value="InterPro"/>
</dbReference>
<dbReference type="Pfam" id="PF05826">
    <property type="entry name" value="Phospholip_A2_2"/>
    <property type="match status" value="1"/>
</dbReference>
<gene>
    <name evidence="4" type="ORF">C0Q70_18837</name>
</gene>
<comment type="caution">
    <text evidence="4">The sequence shown here is derived from an EMBL/GenBank/DDBJ whole genome shotgun (WGS) entry which is preliminary data.</text>
</comment>
<name>A0A2T7NHM8_POMCA</name>
<dbReference type="SUPFAM" id="SSF48619">
    <property type="entry name" value="Phospholipase A2, PLA2"/>
    <property type="match status" value="1"/>
</dbReference>
<evidence type="ECO:0000313" key="5">
    <source>
        <dbReference type="Proteomes" id="UP000245119"/>
    </source>
</evidence>
<feature type="domain" description="Phospholipase A2-like central" evidence="3">
    <location>
        <begin position="135"/>
        <end position="232"/>
    </location>
</feature>
<proteinExistence type="predicted"/>
<dbReference type="InterPro" id="IPR036444">
    <property type="entry name" value="PLipase_A2_dom_sf"/>
</dbReference>
<dbReference type="AlphaFoldDB" id="A0A2T7NHM8"/>
<dbReference type="Gene3D" id="1.20.90.10">
    <property type="entry name" value="Phospholipase A2 domain"/>
    <property type="match status" value="1"/>
</dbReference>
<keyword evidence="2" id="KW-0964">Secreted</keyword>
<organism evidence="4 5">
    <name type="scientific">Pomacea canaliculata</name>
    <name type="common">Golden apple snail</name>
    <dbReference type="NCBI Taxonomy" id="400727"/>
    <lineage>
        <taxon>Eukaryota</taxon>
        <taxon>Metazoa</taxon>
        <taxon>Spiralia</taxon>
        <taxon>Lophotrochozoa</taxon>
        <taxon>Mollusca</taxon>
        <taxon>Gastropoda</taxon>
        <taxon>Caenogastropoda</taxon>
        <taxon>Architaenioglossa</taxon>
        <taxon>Ampullarioidea</taxon>
        <taxon>Ampullariidae</taxon>
        <taxon>Pomacea</taxon>
    </lineage>
</organism>
<dbReference type="PANTHER" id="PTHR12253">
    <property type="entry name" value="RH14732P"/>
    <property type="match status" value="1"/>
</dbReference>
<dbReference type="GO" id="GO:0005576">
    <property type="term" value="C:extracellular region"/>
    <property type="evidence" value="ECO:0007669"/>
    <property type="project" value="UniProtKB-SubCell"/>
</dbReference>
<dbReference type="OrthoDB" id="6075074at2759"/>
<dbReference type="EMBL" id="PZQS01000012">
    <property type="protein sequence ID" value="PVD20679.1"/>
    <property type="molecule type" value="Genomic_DNA"/>
</dbReference>
<keyword evidence="5" id="KW-1185">Reference proteome</keyword>
<evidence type="ECO:0000256" key="2">
    <source>
        <dbReference type="ARBA" id="ARBA00022525"/>
    </source>
</evidence>
<dbReference type="PROSITE" id="PS00118">
    <property type="entry name" value="PA2_HIS"/>
    <property type="match status" value="1"/>
</dbReference>
<evidence type="ECO:0000259" key="3">
    <source>
        <dbReference type="Pfam" id="PF05826"/>
    </source>
</evidence>
<dbReference type="STRING" id="400727.A0A2T7NHM8"/>
<reference evidence="4 5" key="1">
    <citation type="submission" date="2018-04" db="EMBL/GenBank/DDBJ databases">
        <title>The genome of golden apple snail Pomacea canaliculata provides insight into stress tolerance and invasive adaptation.</title>
        <authorList>
            <person name="Liu C."/>
            <person name="Liu B."/>
            <person name="Ren Y."/>
            <person name="Zhang Y."/>
            <person name="Wang H."/>
            <person name="Li S."/>
            <person name="Jiang F."/>
            <person name="Yin L."/>
            <person name="Zhang G."/>
            <person name="Qian W."/>
            <person name="Fan W."/>
        </authorList>
    </citation>
    <scope>NUCLEOTIDE SEQUENCE [LARGE SCALE GENOMIC DNA]</scope>
    <source>
        <strain evidence="4">SZHN2017</strain>
        <tissue evidence="4">Muscle</tissue>
    </source>
</reference>
<protein>
    <recommendedName>
        <fullName evidence="3">Phospholipase A2-like central domain-containing protein</fullName>
    </recommendedName>
</protein>
<dbReference type="Proteomes" id="UP000245119">
    <property type="component" value="Linkage Group LG12"/>
</dbReference>
<dbReference type="InterPro" id="IPR033113">
    <property type="entry name" value="PLA2_histidine"/>
</dbReference>
<dbReference type="InterPro" id="IPR016090">
    <property type="entry name" value="PLA2-like_dom"/>
</dbReference>
<dbReference type="GO" id="GO:0050482">
    <property type="term" value="P:arachidonate secretion"/>
    <property type="evidence" value="ECO:0007669"/>
    <property type="project" value="InterPro"/>
</dbReference>
<evidence type="ECO:0000256" key="1">
    <source>
        <dbReference type="ARBA" id="ARBA00004613"/>
    </source>
</evidence>
<comment type="subcellular location">
    <subcellularLocation>
        <location evidence="1">Secreted</location>
    </subcellularLocation>
</comment>
<evidence type="ECO:0000313" key="4">
    <source>
        <dbReference type="EMBL" id="PVD20679.1"/>
    </source>
</evidence>
<sequence>MDIPLCQLVILMGYILHYRECRSHDQQYSSDSVHPVSCSGTLSQLTGRKLIFLSDERKLSLIIKDDGSGSYVCLLIDDDSKLTESKTNGRVAQVVSALSCSKDEFIDVIRQCHDPTGSLQGRVYGHHVLKRSIVYPDTVWCGAGNTAKGNTTKLGKYPDTDSCCRNHDLCTPYIAGLSYDSTSRLFNWSPFTRLHCHCDVEFKACLKRSTDSIAKTIGNLYFNLLSSYCFDQVSRCPDNGSVISFLFDFCL</sequence>
<accession>A0A2T7NHM8</accession>